<reference evidence="2 3" key="1">
    <citation type="submission" date="2019-03" db="EMBL/GenBank/DDBJ databases">
        <title>Single cell metagenomics reveals metabolic interactions within the superorganism composed of flagellate Streblomastix strix and complex community of Bacteroidetes bacteria on its surface.</title>
        <authorList>
            <person name="Treitli S.C."/>
            <person name="Kolisko M."/>
            <person name="Husnik F."/>
            <person name="Keeling P."/>
            <person name="Hampl V."/>
        </authorList>
    </citation>
    <scope>NUCLEOTIDE SEQUENCE [LARGE SCALE GENOMIC DNA]</scope>
    <source>
        <strain evidence="2">ST1C</strain>
    </source>
</reference>
<feature type="region of interest" description="Disordered" evidence="1">
    <location>
        <begin position="59"/>
        <end position="80"/>
    </location>
</feature>
<proteinExistence type="predicted"/>
<evidence type="ECO:0000313" key="2">
    <source>
        <dbReference type="EMBL" id="KAA6373088.1"/>
    </source>
</evidence>
<gene>
    <name evidence="2" type="ORF">EZS28_031383</name>
</gene>
<organism evidence="2 3">
    <name type="scientific">Streblomastix strix</name>
    <dbReference type="NCBI Taxonomy" id="222440"/>
    <lineage>
        <taxon>Eukaryota</taxon>
        <taxon>Metamonada</taxon>
        <taxon>Preaxostyla</taxon>
        <taxon>Oxymonadida</taxon>
        <taxon>Streblomastigidae</taxon>
        <taxon>Streblomastix</taxon>
    </lineage>
</organism>
<dbReference type="Proteomes" id="UP000324800">
    <property type="component" value="Unassembled WGS sequence"/>
</dbReference>
<protein>
    <submittedName>
        <fullName evidence="2">Uncharacterized protein</fullName>
    </submittedName>
</protein>
<evidence type="ECO:0000313" key="3">
    <source>
        <dbReference type="Proteomes" id="UP000324800"/>
    </source>
</evidence>
<sequence>MQHQQIAGEAAQIHYAPRETFSINGTVRKVASSTDSIVSGQERVTGIKQINIQTSPSIQLQGNPIREPKVEKKGGKTPVRGKPQVQILLLSQTRTRVKTCSADSQVRAPRRFQLIGIQNRTMEEIHILEIFPRTLMEQTLQPQQNTGFGRKIRYPKIWKLVK</sequence>
<name>A0A5J4URK4_9EUKA</name>
<accession>A0A5J4URK4</accession>
<evidence type="ECO:0000256" key="1">
    <source>
        <dbReference type="SAM" id="MobiDB-lite"/>
    </source>
</evidence>
<dbReference type="AlphaFoldDB" id="A0A5J4URK4"/>
<dbReference type="EMBL" id="SNRW01013034">
    <property type="protein sequence ID" value="KAA6373088.1"/>
    <property type="molecule type" value="Genomic_DNA"/>
</dbReference>
<comment type="caution">
    <text evidence="2">The sequence shown here is derived from an EMBL/GenBank/DDBJ whole genome shotgun (WGS) entry which is preliminary data.</text>
</comment>